<dbReference type="AlphaFoldDB" id="A0A183N1M7"/>
<accession>A0A183N1M7</accession>
<comment type="catalytic activity">
    <reaction evidence="1">
        <text>sn-glycerol 3-phosphate + NAD(+) = dihydroxyacetone phosphate + NADH + H(+)</text>
        <dbReference type="Rhea" id="RHEA:11092"/>
        <dbReference type="ChEBI" id="CHEBI:15378"/>
        <dbReference type="ChEBI" id="CHEBI:57540"/>
        <dbReference type="ChEBI" id="CHEBI:57597"/>
        <dbReference type="ChEBI" id="CHEBI:57642"/>
        <dbReference type="ChEBI" id="CHEBI:57945"/>
        <dbReference type="EC" id="1.1.1.8"/>
    </reaction>
</comment>
<name>A0A183N1M7_9TREM</name>
<dbReference type="PANTHER" id="PTHR11728">
    <property type="entry name" value="GLYCEROL-3-PHOSPHATE DEHYDROGENASE"/>
    <property type="match status" value="1"/>
</dbReference>
<protein>
    <submittedName>
        <fullName evidence="2">Uncharacterized protein</fullName>
    </submittedName>
</protein>
<dbReference type="SUPFAM" id="SSF51735">
    <property type="entry name" value="NAD(P)-binding Rossmann-fold domains"/>
    <property type="match status" value="1"/>
</dbReference>
<dbReference type="Pfam" id="PF01210">
    <property type="entry name" value="NAD_Gly3P_dh_N"/>
    <property type="match status" value="1"/>
</dbReference>
<dbReference type="PRINTS" id="PR00077">
    <property type="entry name" value="GPDHDRGNASE"/>
</dbReference>
<evidence type="ECO:0000256" key="1">
    <source>
        <dbReference type="ARBA" id="ARBA00048683"/>
    </source>
</evidence>
<sequence>MSELNIFCAHLCILEQDNSKCCVNPKQLLAIVVEHLPDDVRAHGTLDSFSAFPFESYKGQIKDSVRSGFAVARQAVQSYAGKMSFRDRLQLSCLTNTSPMSANDASNKQVIMFKNSKITSFEPDNVVVVKRQPGLVTDNWAVLKCKVVNEFASEPKHVGGAIADQWQWLLGYQLTIKKHRCGALTNRFLSSAVNEKDVGKLYDIATQGYFHDVRDKTIKCNRRKQDQLLNRAVDETFTQSMRSHLSSSRKSRLDFRWTINFEKGKQFIRGVTQKLRKTFGLKDVEIQAHQMVKRVSVLGCGSWGTAIVKVVADNVASSGEFHSKVYWYVRDEEHVNQSLTTCVNKDHTDPIYLSKLKLPANIIASFDIRKVVESADIIMVAYPPFYIIWLVNHVKEFVKKNAYFVSFCKASLKKDLHRFLSHLVSCLYISPVLYGTFLLCSL</sequence>
<evidence type="ECO:0000313" key="2">
    <source>
        <dbReference type="EMBL" id="VDP42387.1"/>
    </source>
</evidence>
<dbReference type="GO" id="GO:0051287">
    <property type="term" value="F:NAD binding"/>
    <property type="evidence" value="ECO:0007669"/>
    <property type="project" value="InterPro"/>
</dbReference>
<dbReference type="InterPro" id="IPR036291">
    <property type="entry name" value="NAD(P)-bd_dom_sf"/>
</dbReference>
<organism evidence="2 3">
    <name type="scientific">Schistosoma margrebowiei</name>
    <dbReference type="NCBI Taxonomy" id="48269"/>
    <lineage>
        <taxon>Eukaryota</taxon>
        <taxon>Metazoa</taxon>
        <taxon>Spiralia</taxon>
        <taxon>Lophotrochozoa</taxon>
        <taxon>Platyhelminthes</taxon>
        <taxon>Trematoda</taxon>
        <taxon>Digenea</taxon>
        <taxon>Strigeidida</taxon>
        <taxon>Schistosomatoidea</taxon>
        <taxon>Schistosomatidae</taxon>
        <taxon>Schistosoma</taxon>
    </lineage>
</organism>
<dbReference type="PANTHER" id="PTHR11728:SF1">
    <property type="entry name" value="GLYCEROL-3-PHOSPHATE DEHYDROGENASE [NAD(+)] 2, CHLOROPLASTIC"/>
    <property type="match status" value="1"/>
</dbReference>
<keyword evidence="3" id="KW-1185">Reference proteome</keyword>
<reference evidence="2 3" key="1">
    <citation type="submission" date="2018-11" db="EMBL/GenBank/DDBJ databases">
        <authorList>
            <consortium name="Pathogen Informatics"/>
        </authorList>
    </citation>
    <scope>NUCLEOTIDE SEQUENCE [LARGE SCALE GENOMIC DNA]</scope>
    <source>
        <strain evidence="2 3">Zambia</strain>
    </source>
</reference>
<gene>
    <name evidence="2" type="ORF">SMRZ_LOCUS22202</name>
</gene>
<dbReference type="GO" id="GO:0141152">
    <property type="term" value="F:glycerol-3-phosphate dehydrogenase (NAD+) activity"/>
    <property type="evidence" value="ECO:0007669"/>
    <property type="project" value="UniProtKB-EC"/>
</dbReference>
<dbReference type="GO" id="GO:0005829">
    <property type="term" value="C:cytosol"/>
    <property type="evidence" value="ECO:0007669"/>
    <property type="project" value="TreeGrafter"/>
</dbReference>
<dbReference type="GO" id="GO:0046168">
    <property type="term" value="P:glycerol-3-phosphate catabolic process"/>
    <property type="evidence" value="ECO:0007669"/>
    <property type="project" value="InterPro"/>
</dbReference>
<dbReference type="Proteomes" id="UP000277204">
    <property type="component" value="Unassembled WGS sequence"/>
</dbReference>
<dbReference type="Gene3D" id="3.40.50.720">
    <property type="entry name" value="NAD(P)-binding Rossmann-like Domain"/>
    <property type="match status" value="1"/>
</dbReference>
<dbReference type="STRING" id="48269.A0A183N1M7"/>
<dbReference type="InterPro" id="IPR006168">
    <property type="entry name" value="G3P_DH_NAD-dep"/>
</dbReference>
<dbReference type="InterPro" id="IPR011128">
    <property type="entry name" value="G3P_DH_NAD-dep_N"/>
</dbReference>
<proteinExistence type="predicted"/>
<evidence type="ECO:0000313" key="3">
    <source>
        <dbReference type="Proteomes" id="UP000277204"/>
    </source>
</evidence>
<dbReference type="EMBL" id="UZAI01019045">
    <property type="protein sequence ID" value="VDP42387.1"/>
    <property type="molecule type" value="Genomic_DNA"/>
</dbReference>